<keyword evidence="8" id="KW-0520">NAD</keyword>
<evidence type="ECO:0000256" key="6">
    <source>
        <dbReference type="ARBA" id="ARBA00022827"/>
    </source>
</evidence>
<dbReference type="PANTHER" id="PTHR43429">
    <property type="entry name" value="PYRIDINE NUCLEOTIDE-DISULFIDE OXIDOREDUCTASE DOMAIN-CONTAINING"/>
    <property type="match status" value="1"/>
</dbReference>
<dbReference type="Gene3D" id="3.50.50.60">
    <property type="entry name" value="FAD/NAD(P)-binding domain"/>
    <property type="match status" value="2"/>
</dbReference>
<evidence type="ECO:0000256" key="3">
    <source>
        <dbReference type="ARBA" id="ARBA00006442"/>
    </source>
</evidence>
<accession>A0LCR7</accession>
<dbReference type="Gene3D" id="3.30.390.120">
    <property type="match status" value="1"/>
</dbReference>
<name>A0LCR7_MAGMM</name>
<dbReference type="GO" id="GO:0016491">
    <property type="term" value="F:oxidoreductase activity"/>
    <property type="evidence" value="ECO:0007669"/>
    <property type="project" value="UniProtKB-KW"/>
</dbReference>
<reference evidence="12 13" key="2">
    <citation type="journal article" date="2012" name="Int. J. Syst. Evol. Microbiol.">
        <title>Magnetococcus marinus gen. nov., sp. nov., a marine, magnetotactic bacterium that represents a novel lineage (Magnetococcaceae fam. nov.; Magnetococcales ord. nov.) at the base of the Alphaproteobacteria.</title>
        <authorList>
            <person name="Bazylinski D.A."/>
            <person name="Williams T.J."/>
            <person name="Lefevre C.T."/>
            <person name="Berg R.J."/>
            <person name="Zhang C.L."/>
            <person name="Bowser S.S."/>
            <person name="Dean A.J."/>
            <person name="Beveridge T.J."/>
        </authorList>
    </citation>
    <scope>NUCLEOTIDE SEQUENCE [LARGE SCALE GENOMIC DNA]</scope>
    <source>
        <strain evidence="13">ATCC BAA-1437 / JCM 17883 / MC-1</strain>
    </source>
</reference>
<comment type="similarity">
    <text evidence="3">Belongs to the FAD-dependent oxidoreductase family.</text>
</comment>
<dbReference type="Pfam" id="PF07992">
    <property type="entry name" value="Pyr_redox_2"/>
    <property type="match status" value="1"/>
</dbReference>
<keyword evidence="5" id="KW-0285">Flavoprotein</keyword>
<dbReference type="Proteomes" id="UP000002586">
    <property type="component" value="Chromosome"/>
</dbReference>
<dbReference type="InterPro" id="IPR041364">
    <property type="entry name" value="Rbx-bd"/>
</dbReference>
<evidence type="ECO:0000256" key="4">
    <source>
        <dbReference type="ARBA" id="ARBA00022490"/>
    </source>
</evidence>
<dbReference type="OrthoDB" id="9768666at2"/>
<feature type="domain" description="Rubredoxin binding" evidence="11">
    <location>
        <begin position="307"/>
        <end position="376"/>
    </location>
</feature>
<evidence type="ECO:0000313" key="13">
    <source>
        <dbReference type="Proteomes" id="UP000002586"/>
    </source>
</evidence>
<dbReference type="RefSeq" id="WP_011714822.1">
    <property type="nucleotide sequence ID" value="NC_008576.1"/>
</dbReference>
<protein>
    <submittedName>
        <fullName evidence="12">FAD-dependent pyridine nucleotide-disulfide oxidoreductase</fullName>
    </submittedName>
</protein>
<dbReference type="InterPro" id="IPR023753">
    <property type="entry name" value="FAD/NAD-binding_dom"/>
</dbReference>
<evidence type="ECO:0000256" key="5">
    <source>
        <dbReference type="ARBA" id="ARBA00022630"/>
    </source>
</evidence>
<keyword evidence="13" id="KW-1185">Reference proteome</keyword>
<dbReference type="PRINTS" id="PR00411">
    <property type="entry name" value="PNDRDTASEI"/>
</dbReference>
<dbReference type="Pfam" id="PF18113">
    <property type="entry name" value="Rbx_binding"/>
    <property type="match status" value="1"/>
</dbReference>
<dbReference type="eggNOG" id="COG1251">
    <property type="taxonomic scope" value="Bacteria"/>
</dbReference>
<dbReference type="EMBL" id="CP000471">
    <property type="protein sequence ID" value="ABK45760.1"/>
    <property type="molecule type" value="Genomic_DNA"/>
</dbReference>
<organism evidence="12 13">
    <name type="scientific">Magnetococcus marinus (strain ATCC BAA-1437 / JCM 17883 / MC-1)</name>
    <dbReference type="NCBI Taxonomy" id="156889"/>
    <lineage>
        <taxon>Bacteria</taxon>
        <taxon>Pseudomonadati</taxon>
        <taxon>Pseudomonadota</taxon>
        <taxon>Magnetococcia</taxon>
        <taxon>Magnetococcales</taxon>
        <taxon>Magnetococcaceae</taxon>
        <taxon>Magnetococcus</taxon>
    </lineage>
</organism>
<dbReference type="AlphaFoldDB" id="A0LCR7"/>
<dbReference type="InterPro" id="IPR036188">
    <property type="entry name" value="FAD/NAD-bd_sf"/>
</dbReference>
<evidence type="ECO:0000313" key="12">
    <source>
        <dbReference type="EMBL" id="ABK45760.1"/>
    </source>
</evidence>
<evidence type="ECO:0000256" key="8">
    <source>
        <dbReference type="ARBA" id="ARBA00023027"/>
    </source>
</evidence>
<dbReference type="GO" id="GO:0005737">
    <property type="term" value="C:cytoplasm"/>
    <property type="evidence" value="ECO:0007669"/>
    <property type="project" value="UniProtKB-SubCell"/>
</dbReference>
<comment type="cofactor">
    <cofactor evidence="1">
        <name>FAD</name>
        <dbReference type="ChEBI" id="CHEBI:57692"/>
    </cofactor>
</comment>
<dbReference type="InterPro" id="IPR050260">
    <property type="entry name" value="FAD-bd_OxRdtase"/>
</dbReference>
<sequence length="382" mass="40553">MNRLVIIGTGLAGYGLAKELRKRQDKRPITLISSDDGASYSKPMLSSALAQNKDAAALVMASAEQMMAQLEAEIITHTQVEQLDTAARTLQLSSGQSIVYHTLVLAVGANPIQLPLQGSGAAEVMQVNSLADYARWRTRLQGVERVMVIGPGLIGCEFANDLLKVGKQVSLIGPDPWPISALIPEAAGRAVQQRLAEAGATWHLETFNGAIEKSAQGFVTELKNGQVVEGDLVLSAVGLRPNIALAQAAGLAVNRGIVTDAYLQTSDPHIYALGDCAEVEGRNLPYVQPLMVAGRALAATLSGEATAVVYPLMPVAIKTSLHPVVTLPVGKMEGRWALSQGEDGVLGRFFDQQERLQGFVLTGSNAALKGQLLKEMEERAAS</sequence>
<gene>
    <name evidence="12" type="ordered locus">Mmc1_3270</name>
</gene>
<keyword evidence="7" id="KW-0560">Oxidoreductase</keyword>
<dbReference type="PANTHER" id="PTHR43429:SF3">
    <property type="entry name" value="NITRITE REDUCTASE [NAD(P)H]"/>
    <property type="match status" value="1"/>
</dbReference>
<keyword evidence="4" id="KW-0963">Cytoplasm</keyword>
<evidence type="ECO:0000256" key="1">
    <source>
        <dbReference type="ARBA" id="ARBA00001974"/>
    </source>
</evidence>
<evidence type="ECO:0000259" key="10">
    <source>
        <dbReference type="Pfam" id="PF07992"/>
    </source>
</evidence>
<dbReference type="PRINTS" id="PR00368">
    <property type="entry name" value="FADPNR"/>
</dbReference>
<evidence type="ECO:0000256" key="9">
    <source>
        <dbReference type="SAM" id="Coils"/>
    </source>
</evidence>
<proteinExistence type="inferred from homology"/>
<keyword evidence="6" id="KW-0274">FAD</keyword>
<evidence type="ECO:0000256" key="7">
    <source>
        <dbReference type="ARBA" id="ARBA00023002"/>
    </source>
</evidence>
<evidence type="ECO:0000256" key="2">
    <source>
        <dbReference type="ARBA" id="ARBA00004496"/>
    </source>
</evidence>
<dbReference type="STRING" id="156889.Mmc1_3270"/>
<dbReference type="KEGG" id="mgm:Mmc1_3270"/>
<dbReference type="SUPFAM" id="SSF51905">
    <property type="entry name" value="FAD/NAD(P)-binding domain"/>
    <property type="match status" value="2"/>
</dbReference>
<comment type="subcellular location">
    <subcellularLocation>
        <location evidence="2">Cytoplasm</location>
    </subcellularLocation>
</comment>
<keyword evidence="9" id="KW-0175">Coiled coil</keyword>
<evidence type="ECO:0000259" key="11">
    <source>
        <dbReference type="Pfam" id="PF18113"/>
    </source>
</evidence>
<feature type="domain" description="FAD/NAD(P)-binding" evidence="10">
    <location>
        <begin position="3"/>
        <end position="281"/>
    </location>
</feature>
<dbReference type="HOGENOM" id="CLU_003291_4_4_5"/>
<reference evidence="13" key="1">
    <citation type="journal article" date="2009" name="Appl. Environ. Microbiol.">
        <title>Complete genome sequence of the chemolithoautotrophic marine magnetotactic coccus strain MC-1.</title>
        <authorList>
            <person name="Schubbe S."/>
            <person name="Williams T.J."/>
            <person name="Xie G."/>
            <person name="Kiss H.E."/>
            <person name="Brettin T.S."/>
            <person name="Martinez D."/>
            <person name="Ross C.A."/>
            <person name="Schuler D."/>
            <person name="Cox B.L."/>
            <person name="Nealson K.H."/>
            <person name="Bazylinski D.A."/>
        </authorList>
    </citation>
    <scope>NUCLEOTIDE SEQUENCE [LARGE SCALE GENOMIC DNA]</scope>
    <source>
        <strain evidence="13">ATCC BAA-1437 / JCM 17883 / MC-1</strain>
    </source>
</reference>
<feature type="coiled-coil region" evidence="9">
    <location>
        <begin position="53"/>
        <end position="80"/>
    </location>
</feature>